<dbReference type="EMBL" id="CP036298">
    <property type="protein sequence ID" value="QDV22427.1"/>
    <property type="molecule type" value="Genomic_DNA"/>
</dbReference>
<dbReference type="AlphaFoldDB" id="A0A518G1F0"/>
<evidence type="ECO:0000313" key="8">
    <source>
        <dbReference type="Proteomes" id="UP000318017"/>
    </source>
</evidence>
<dbReference type="PANTHER" id="PTHR43390">
    <property type="entry name" value="SIGNAL PEPTIDASE I"/>
    <property type="match status" value="1"/>
</dbReference>
<evidence type="ECO:0000256" key="2">
    <source>
        <dbReference type="ARBA" id="ARBA00019232"/>
    </source>
</evidence>
<feature type="domain" description="Peptidase S26" evidence="6">
    <location>
        <begin position="416"/>
        <end position="456"/>
    </location>
</feature>
<dbReference type="PANTHER" id="PTHR43390:SF1">
    <property type="entry name" value="CHLOROPLAST PROCESSING PEPTIDASE"/>
    <property type="match status" value="1"/>
</dbReference>
<reference evidence="7 8" key="1">
    <citation type="submission" date="2019-02" db="EMBL/GenBank/DDBJ databases">
        <title>Deep-cultivation of Planctomycetes and their phenomic and genomic characterization uncovers novel biology.</title>
        <authorList>
            <person name="Wiegand S."/>
            <person name="Jogler M."/>
            <person name="Boedeker C."/>
            <person name="Pinto D."/>
            <person name="Vollmers J."/>
            <person name="Rivas-Marin E."/>
            <person name="Kohn T."/>
            <person name="Peeters S.H."/>
            <person name="Heuer A."/>
            <person name="Rast P."/>
            <person name="Oberbeckmann S."/>
            <person name="Bunk B."/>
            <person name="Jeske O."/>
            <person name="Meyerdierks A."/>
            <person name="Storesund J.E."/>
            <person name="Kallscheuer N."/>
            <person name="Luecker S."/>
            <person name="Lage O.M."/>
            <person name="Pohl T."/>
            <person name="Merkel B.J."/>
            <person name="Hornburger P."/>
            <person name="Mueller R.-W."/>
            <person name="Bruemmer F."/>
            <person name="Labrenz M."/>
            <person name="Spormann A.M."/>
            <person name="Op den Camp H."/>
            <person name="Overmann J."/>
            <person name="Amann R."/>
            <person name="Jetten M.S.M."/>
            <person name="Mascher T."/>
            <person name="Medema M.H."/>
            <person name="Devos D.P."/>
            <person name="Kaster A.-K."/>
            <person name="Ovreas L."/>
            <person name="Rohde M."/>
            <person name="Galperin M.Y."/>
            <person name="Jogler C."/>
        </authorList>
    </citation>
    <scope>NUCLEOTIDE SEQUENCE [LARGE SCALE GENOMIC DNA]</scope>
    <source>
        <strain evidence="7 8">Q31a</strain>
    </source>
</reference>
<gene>
    <name evidence="7" type="ORF">Q31a_07120</name>
</gene>
<evidence type="ECO:0000256" key="1">
    <source>
        <dbReference type="ARBA" id="ARBA00009370"/>
    </source>
</evidence>
<dbReference type="InterPro" id="IPR036286">
    <property type="entry name" value="LexA/Signal_pep-like_sf"/>
</dbReference>
<evidence type="ECO:0000256" key="4">
    <source>
        <dbReference type="PIRSR" id="PIRSR600223-1"/>
    </source>
</evidence>
<accession>A0A518G1F0</accession>
<proteinExistence type="inferred from homology"/>
<evidence type="ECO:0000313" key="7">
    <source>
        <dbReference type="EMBL" id="QDV22427.1"/>
    </source>
</evidence>
<dbReference type="Pfam" id="PF10502">
    <property type="entry name" value="Peptidase_S26"/>
    <property type="match status" value="2"/>
</dbReference>
<evidence type="ECO:0000259" key="6">
    <source>
        <dbReference type="Pfam" id="PF10502"/>
    </source>
</evidence>
<feature type="active site" evidence="4">
    <location>
        <position position="162"/>
    </location>
</feature>
<dbReference type="GO" id="GO:0016020">
    <property type="term" value="C:membrane"/>
    <property type="evidence" value="ECO:0007669"/>
    <property type="project" value="InterPro"/>
</dbReference>
<evidence type="ECO:0000256" key="3">
    <source>
        <dbReference type="ARBA" id="ARBA00029906"/>
    </source>
</evidence>
<dbReference type="GO" id="GO:0006465">
    <property type="term" value="P:signal peptide processing"/>
    <property type="evidence" value="ECO:0007669"/>
    <property type="project" value="InterPro"/>
</dbReference>
<dbReference type="RefSeq" id="WP_197356142.1">
    <property type="nucleotide sequence ID" value="NZ_CP036298.1"/>
</dbReference>
<dbReference type="Proteomes" id="UP000318017">
    <property type="component" value="Chromosome"/>
</dbReference>
<dbReference type="InterPro" id="IPR000223">
    <property type="entry name" value="Pept_S26A_signal_pept_1"/>
</dbReference>
<evidence type="ECO:0000256" key="5">
    <source>
        <dbReference type="SAM" id="MobiDB-lite"/>
    </source>
</evidence>
<protein>
    <recommendedName>
        <fullName evidence="2">Signal peptidase I</fullName>
    </recommendedName>
    <alternativeName>
        <fullName evidence="3">Leader peptidase I</fullName>
    </alternativeName>
</protein>
<comment type="similarity">
    <text evidence="1">Belongs to the peptidase S26 family.</text>
</comment>
<dbReference type="InterPro" id="IPR019533">
    <property type="entry name" value="Peptidase_S26"/>
</dbReference>
<dbReference type="KEGG" id="ahel:Q31a_07120"/>
<dbReference type="PRINTS" id="PR00727">
    <property type="entry name" value="LEADERPTASE"/>
</dbReference>
<keyword evidence="8" id="KW-1185">Reference proteome</keyword>
<name>A0A518G1F0_9BACT</name>
<dbReference type="CDD" id="cd06530">
    <property type="entry name" value="S26_SPase_I"/>
    <property type="match status" value="1"/>
</dbReference>
<dbReference type="Gene3D" id="2.10.109.10">
    <property type="entry name" value="Umud Fragment, subunit A"/>
    <property type="match status" value="2"/>
</dbReference>
<organism evidence="7 8">
    <name type="scientific">Aureliella helgolandensis</name>
    <dbReference type="NCBI Taxonomy" id="2527968"/>
    <lineage>
        <taxon>Bacteria</taxon>
        <taxon>Pseudomonadati</taxon>
        <taxon>Planctomycetota</taxon>
        <taxon>Planctomycetia</taxon>
        <taxon>Pirellulales</taxon>
        <taxon>Pirellulaceae</taxon>
        <taxon>Aureliella</taxon>
    </lineage>
</organism>
<feature type="active site" evidence="4">
    <location>
        <position position="77"/>
    </location>
</feature>
<sequence length="459" mass="51083">MFSQLESLRAVLRTLVWSSFPFRSTPRAVRNTPRAWLTQCLTLVGLVFVGGGCSSRETDVLARSSVTPLQLRVASNSMEPTLLGPQSVVRCEECGELGQVPWQAETLRFPVRCYRCGGVCLLTEETIAGQRVLLSPTPIARKHPRLAVVGFRASKQAAVQVKRVWGLPGESVAIRQGELWIDGKWFQKGFAELEQVAVPIAVFPDSQASPMLRPLASAGFPLDSKWRWQFQRHGRVHPGEGRSATWLVASGLVDEDPWNQPFSYQPVPVHDWMCTLELKQALAHPLEIRGRCYGRELIVRIDPVDEIRDLHAKESRLVIQSQQVRLALEMRKSLRLAICDGRLLSDCDSAQVQVEDLSSVWQARSEIAADFELSLHALSAAADSPRQRQAMPEIESMQIARDMVLRSYPQPDAEQEFPQLAPDEYLLLGDNQVVSSDSRNGLGPVPQSQILGDVTATVP</sequence>
<feature type="domain" description="Peptidase S26" evidence="6">
    <location>
        <begin position="71"/>
        <end position="187"/>
    </location>
</feature>
<feature type="region of interest" description="Disordered" evidence="5">
    <location>
        <begin position="437"/>
        <end position="459"/>
    </location>
</feature>
<dbReference type="GO" id="GO:0004252">
    <property type="term" value="F:serine-type endopeptidase activity"/>
    <property type="evidence" value="ECO:0007669"/>
    <property type="project" value="InterPro"/>
</dbReference>
<dbReference type="SUPFAM" id="SSF51306">
    <property type="entry name" value="LexA/Signal peptidase"/>
    <property type="match status" value="2"/>
</dbReference>